<gene>
    <name evidence="1" type="ORF">M409DRAFT_59748</name>
</gene>
<dbReference type="EMBL" id="ML993624">
    <property type="protein sequence ID" value="KAF2160718.1"/>
    <property type="molecule type" value="Genomic_DNA"/>
</dbReference>
<dbReference type="AlphaFoldDB" id="A0A6A6C354"/>
<organism evidence="1 2">
    <name type="scientific">Zasmidium cellare ATCC 36951</name>
    <dbReference type="NCBI Taxonomy" id="1080233"/>
    <lineage>
        <taxon>Eukaryota</taxon>
        <taxon>Fungi</taxon>
        <taxon>Dikarya</taxon>
        <taxon>Ascomycota</taxon>
        <taxon>Pezizomycotina</taxon>
        <taxon>Dothideomycetes</taxon>
        <taxon>Dothideomycetidae</taxon>
        <taxon>Mycosphaerellales</taxon>
        <taxon>Mycosphaerellaceae</taxon>
        <taxon>Zasmidium</taxon>
    </lineage>
</organism>
<dbReference type="GeneID" id="54567560"/>
<evidence type="ECO:0000313" key="1">
    <source>
        <dbReference type="EMBL" id="KAF2160718.1"/>
    </source>
</evidence>
<accession>A0A6A6C354</accession>
<proteinExistence type="predicted"/>
<protein>
    <submittedName>
        <fullName evidence="1">Uncharacterized protein</fullName>
    </submittedName>
</protein>
<sequence>MADESVAPHRALLLIFKDSHLASATEALGASMRSMGWDVTLQTLDNQDSKQAQNDLNAGYQALVSGIEPGTEQGLVVFYGGYGLQVARGTPFRLEGHESTWKAMKWHPAPVEGHACSNHTVTVDPEAMLLNLYRRVSNDVLFILNSPGELQHSVFEVWKCRANPQSSRNVQVLHLRENWSGETGMRRCDKGEGLPCSQNPLQVPSGFVDEPVRKIAESLSWLADHLDEDLSWTFYDDYKAIWSIGRREPEVFPVQGLPKDHLLIKGMDELVFRG</sequence>
<dbReference type="RefSeq" id="XP_033661607.1">
    <property type="nucleotide sequence ID" value="XM_033814288.1"/>
</dbReference>
<evidence type="ECO:0000313" key="2">
    <source>
        <dbReference type="Proteomes" id="UP000799537"/>
    </source>
</evidence>
<keyword evidence="2" id="KW-1185">Reference proteome</keyword>
<reference evidence="1" key="1">
    <citation type="journal article" date="2020" name="Stud. Mycol.">
        <title>101 Dothideomycetes genomes: a test case for predicting lifestyles and emergence of pathogens.</title>
        <authorList>
            <person name="Haridas S."/>
            <person name="Albert R."/>
            <person name="Binder M."/>
            <person name="Bloem J."/>
            <person name="Labutti K."/>
            <person name="Salamov A."/>
            <person name="Andreopoulos B."/>
            <person name="Baker S."/>
            <person name="Barry K."/>
            <person name="Bills G."/>
            <person name="Bluhm B."/>
            <person name="Cannon C."/>
            <person name="Castanera R."/>
            <person name="Culley D."/>
            <person name="Daum C."/>
            <person name="Ezra D."/>
            <person name="Gonzalez J."/>
            <person name="Henrissat B."/>
            <person name="Kuo A."/>
            <person name="Liang C."/>
            <person name="Lipzen A."/>
            <person name="Lutzoni F."/>
            <person name="Magnuson J."/>
            <person name="Mondo S."/>
            <person name="Nolan M."/>
            <person name="Ohm R."/>
            <person name="Pangilinan J."/>
            <person name="Park H.-J."/>
            <person name="Ramirez L."/>
            <person name="Alfaro M."/>
            <person name="Sun H."/>
            <person name="Tritt A."/>
            <person name="Yoshinaga Y."/>
            <person name="Zwiers L.-H."/>
            <person name="Turgeon B."/>
            <person name="Goodwin S."/>
            <person name="Spatafora J."/>
            <person name="Crous P."/>
            <person name="Grigoriev I."/>
        </authorList>
    </citation>
    <scope>NUCLEOTIDE SEQUENCE</scope>
    <source>
        <strain evidence="1">ATCC 36951</strain>
    </source>
</reference>
<dbReference type="Proteomes" id="UP000799537">
    <property type="component" value="Unassembled WGS sequence"/>
</dbReference>
<name>A0A6A6C354_ZASCE</name>